<dbReference type="STRING" id="551996.SAMN05192573_101675"/>
<dbReference type="InterPro" id="IPR046335">
    <property type="entry name" value="LacI/GalR-like_sensor"/>
</dbReference>
<dbReference type="InterPro" id="IPR000843">
    <property type="entry name" value="HTH_LacI"/>
</dbReference>
<dbReference type="Gene3D" id="3.40.50.2300">
    <property type="match status" value="2"/>
</dbReference>
<keyword evidence="2" id="KW-0238">DNA-binding</keyword>
<keyword evidence="3" id="KW-0804">Transcription</keyword>
<dbReference type="GO" id="GO:0000976">
    <property type="term" value="F:transcription cis-regulatory region binding"/>
    <property type="evidence" value="ECO:0007669"/>
    <property type="project" value="TreeGrafter"/>
</dbReference>
<evidence type="ECO:0000256" key="1">
    <source>
        <dbReference type="ARBA" id="ARBA00023015"/>
    </source>
</evidence>
<dbReference type="InterPro" id="IPR028082">
    <property type="entry name" value="Peripla_BP_I"/>
</dbReference>
<dbReference type="AlphaFoldDB" id="A0A1G7PU76"/>
<dbReference type="CDD" id="cd19977">
    <property type="entry name" value="PBP1_EndR-like"/>
    <property type="match status" value="1"/>
</dbReference>
<dbReference type="CDD" id="cd01392">
    <property type="entry name" value="HTH_LacI"/>
    <property type="match status" value="1"/>
</dbReference>
<keyword evidence="6" id="KW-1185">Reference proteome</keyword>
<name>A0A1G7PU76_9SPHI</name>
<dbReference type="RefSeq" id="WP_091162851.1">
    <property type="nucleotide sequence ID" value="NZ_CP071878.2"/>
</dbReference>
<dbReference type="SMART" id="SM00354">
    <property type="entry name" value="HTH_LACI"/>
    <property type="match status" value="1"/>
</dbReference>
<dbReference type="Proteomes" id="UP000199705">
    <property type="component" value="Unassembled WGS sequence"/>
</dbReference>
<accession>A0A1G7PU76</accession>
<dbReference type="SUPFAM" id="SSF53822">
    <property type="entry name" value="Periplasmic binding protein-like I"/>
    <property type="match status" value="1"/>
</dbReference>
<evidence type="ECO:0000256" key="3">
    <source>
        <dbReference type="ARBA" id="ARBA00023163"/>
    </source>
</evidence>
<dbReference type="PANTHER" id="PTHR30146:SF109">
    <property type="entry name" value="HTH-TYPE TRANSCRIPTIONAL REGULATOR GALS"/>
    <property type="match status" value="1"/>
</dbReference>
<dbReference type="PANTHER" id="PTHR30146">
    <property type="entry name" value="LACI-RELATED TRANSCRIPTIONAL REPRESSOR"/>
    <property type="match status" value="1"/>
</dbReference>
<dbReference type="EMBL" id="FNCG01000001">
    <property type="protein sequence ID" value="SDF89877.1"/>
    <property type="molecule type" value="Genomic_DNA"/>
</dbReference>
<proteinExistence type="predicted"/>
<dbReference type="InterPro" id="IPR010982">
    <property type="entry name" value="Lambda_DNA-bd_dom_sf"/>
</dbReference>
<dbReference type="GO" id="GO:0003700">
    <property type="term" value="F:DNA-binding transcription factor activity"/>
    <property type="evidence" value="ECO:0007669"/>
    <property type="project" value="TreeGrafter"/>
</dbReference>
<protein>
    <submittedName>
        <fullName evidence="5">Transcriptional regulator, LacI family</fullName>
    </submittedName>
</protein>
<organism evidence="5 6">
    <name type="scientific">Mucilaginibacter gossypii</name>
    <dbReference type="NCBI Taxonomy" id="551996"/>
    <lineage>
        <taxon>Bacteria</taxon>
        <taxon>Pseudomonadati</taxon>
        <taxon>Bacteroidota</taxon>
        <taxon>Sphingobacteriia</taxon>
        <taxon>Sphingobacteriales</taxon>
        <taxon>Sphingobacteriaceae</taxon>
        <taxon>Mucilaginibacter</taxon>
    </lineage>
</organism>
<gene>
    <name evidence="5" type="ORF">SAMN05192573_101675</name>
</gene>
<dbReference type="Pfam" id="PF13377">
    <property type="entry name" value="Peripla_BP_3"/>
    <property type="match status" value="1"/>
</dbReference>
<evidence type="ECO:0000313" key="6">
    <source>
        <dbReference type="Proteomes" id="UP000199705"/>
    </source>
</evidence>
<evidence type="ECO:0000256" key="2">
    <source>
        <dbReference type="ARBA" id="ARBA00023125"/>
    </source>
</evidence>
<evidence type="ECO:0000313" key="5">
    <source>
        <dbReference type="EMBL" id="SDF89877.1"/>
    </source>
</evidence>
<dbReference type="Pfam" id="PF00356">
    <property type="entry name" value="LacI"/>
    <property type="match status" value="1"/>
</dbReference>
<feature type="domain" description="HTH lacI-type" evidence="4">
    <location>
        <begin position="5"/>
        <end position="62"/>
    </location>
</feature>
<evidence type="ECO:0000259" key="4">
    <source>
        <dbReference type="PROSITE" id="PS50932"/>
    </source>
</evidence>
<sequence length="337" mass="38281">MKKKLSIVDIANSLNISKTTVSFILNGRAQEKRISDELVKRVLQYVKEVGYKPNSLAKSLRTGKSNIIGLLVQDISNHFFATIARRIEDLAYQNGYKIIYSSTDNDTQKTRELIAMFRDRHVDGYIITPPDNIEEDISDLIKDGFPVVLFDRYLPKVATDYVVVDNLFSTFNATQYLIDKGHKNIAFITYSSIQTQMIERLEGYEKAMHQSKLKPNITEVDFHTTVQEMLKLMTNFLEKNKDVDAILFANNHLGKCGLKAIRKAGKNIPGDIALIAFDDYELFELYTPAVTAIAQPIDEIADNVIKLLMERLNATVPEEKNQHITLATELIIRDSSN</sequence>
<dbReference type="PROSITE" id="PS50932">
    <property type="entry name" value="HTH_LACI_2"/>
    <property type="match status" value="1"/>
</dbReference>
<reference evidence="6" key="1">
    <citation type="submission" date="2016-10" db="EMBL/GenBank/DDBJ databases">
        <authorList>
            <person name="Varghese N."/>
            <person name="Submissions S."/>
        </authorList>
    </citation>
    <scope>NUCLEOTIDE SEQUENCE [LARGE SCALE GENOMIC DNA]</scope>
    <source>
        <strain evidence="6">Gh-67</strain>
    </source>
</reference>
<dbReference type="SUPFAM" id="SSF47413">
    <property type="entry name" value="lambda repressor-like DNA-binding domains"/>
    <property type="match status" value="1"/>
</dbReference>
<keyword evidence="1" id="KW-0805">Transcription regulation</keyword>
<dbReference type="Gene3D" id="1.10.260.40">
    <property type="entry name" value="lambda repressor-like DNA-binding domains"/>
    <property type="match status" value="1"/>
</dbReference>